<organism evidence="1 2">
    <name type="scientific">Haloferax marisrubri</name>
    <dbReference type="NCBI Taxonomy" id="1544719"/>
    <lineage>
        <taxon>Archaea</taxon>
        <taxon>Methanobacteriati</taxon>
        <taxon>Methanobacteriota</taxon>
        <taxon>Stenosarchaea group</taxon>
        <taxon>Halobacteria</taxon>
        <taxon>Halobacteriales</taxon>
        <taxon>Haloferacaceae</taxon>
        <taxon>Haloferax</taxon>
    </lineage>
</organism>
<dbReference type="OrthoDB" id="350939at2157"/>
<gene>
    <name evidence="1" type="ORF">AUR65_011710</name>
</gene>
<evidence type="ECO:0000313" key="2">
    <source>
        <dbReference type="Proteomes" id="UP000053621"/>
    </source>
</evidence>
<evidence type="ECO:0000313" key="1">
    <source>
        <dbReference type="EMBL" id="POG55087.1"/>
    </source>
</evidence>
<dbReference type="RefSeq" id="WP_058567044.1">
    <property type="nucleotide sequence ID" value="NZ_LOPW02000016.1"/>
</dbReference>
<dbReference type="AlphaFoldDB" id="A0A2P4NPL5"/>
<protein>
    <recommendedName>
        <fullName evidence="3">UBC core domain-containing protein</fullName>
    </recommendedName>
</protein>
<accession>A0A2P4NPL5</accession>
<comment type="caution">
    <text evidence="1">The sequence shown here is derived from an EMBL/GenBank/DDBJ whole genome shotgun (WGS) entry which is preliminary data.</text>
</comment>
<name>A0A2P4NPL5_9EURY</name>
<dbReference type="CDD" id="cd00195">
    <property type="entry name" value="UBCc_UEV"/>
    <property type="match status" value="1"/>
</dbReference>
<proteinExistence type="predicted"/>
<dbReference type="Proteomes" id="UP000053621">
    <property type="component" value="Unassembled WGS sequence"/>
</dbReference>
<reference evidence="1" key="1">
    <citation type="submission" date="2017-08" db="EMBL/GenBank/DDBJ databases">
        <title>Haloferax marisrubri sp. nov., isolated from the Discovery deep brine-seawater interface in the Red Sea.</title>
        <authorList>
            <person name="Zhang G."/>
            <person name="Stingl U."/>
        </authorList>
    </citation>
    <scope>NUCLEOTIDE SEQUENCE [LARGE SCALE GENOMIC DNA]</scope>
    <source>
        <strain evidence="1">SB3</strain>
    </source>
</reference>
<keyword evidence="2" id="KW-1185">Reference proteome</keyword>
<sequence length="140" mass="16032">MNVSRALVEIQDLKAALSERFTGRLSYDFVEDDDVRIEGMAFPDGWTNQRGGRHGRILLELPEKYPEHPPHVYISDDMRYEGARPKCMAPRREEGEAVWAPFSVFETADDWDPESDTLVSAFERTLDAIRNAECAEPVEE</sequence>
<dbReference type="EMBL" id="LOPW02000016">
    <property type="protein sequence ID" value="POG55087.1"/>
    <property type="molecule type" value="Genomic_DNA"/>
</dbReference>
<evidence type="ECO:0008006" key="3">
    <source>
        <dbReference type="Google" id="ProtNLM"/>
    </source>
</evidence>